<organism evidence="3 4">
    <name type="scientific">Chitinophaga tropicalis</name>
    <dbReference type="NCBI Taxonomy" id="2683588"/>
    <lineage>
        <taxon>Bacteria</taxon>
        <taxon>Pseudomonadati</taxon>
        <taxon>Bacteroidota</taxon>
        <taxon>Chitinophagia</taxon>
        <taxon>Chitinophagales</taxon>
        <taxon>Chitinophagaceae</taxon>
        <taxon>Chitinophaga</taxon>
    </lineage>
</organism>
<dbReference type="InterPro" id="IPR014729">
    <property type="entry name" value="Rossmann-like_a/b/a_fold"/>
</dbReference>
<dbReference type="InterPro" id="IPR006015">
    <property type="entry name" value="Universal_stress_UspA"/>
</dbReference>
<sequence length="280" mass="30981">MQTILALTDFSAVASHAAAYAANLTRHFHSKRLILLNVYPTTAVAVGVPVIPEMPVIETNTDEFRQKSIEMLEEQQNSLKPLADSNTVIDTIAEVESLEEVVNTLAKEEGVDLVVMGITGKSNLEKILVGSSTIRVLEHTKVPLIIVPATADITIPEKLLLAIDFENVREGEALSLAVLLIDRLRPELFVVNVTKGEGYSSATEQDIRYLHQLLDGYNTSFHYIENKEVADTITSFAQQHNIPMIVAAHHKRSGISSWFHNSVSKKLAWHCEVPLLILPD</sequence>
<dbReference type="CDD" id="cd00293">
    <property type="entry name" value="USP-like"/>
    <property type="match status" value="1"/>
</dbReference>
<dbReference type="EMBL" id="WRXN01000005">
    <property type="protein sequence ID" value="MVT09188.1"/>
    <property type="molecule type" value="Genomic_DNA"/>
</dbReference>
<evidence type="ECO:0000313" key="4">
    <source>
        <dbReference type="Proteomes" id="UP000461730"/>
    </source>
</evidence>
<keyword evidence="4" id="KW-1185">Reference proteome</keyword>
<dbReference type="Gene3D" id="3.40.50.620">
    <property type="entry name" value="HUPs"/>
    <property type="match status" value="2"/>
</dbReference>
<dbReference type="AlphaFoldDB" id="A0A7K1U4A5"/>
<evidence type="ECO:0000259" key="2">
    <source>
        <dbReference type="Pfam" id="PF00582"/>
    </source>
</evidence>
<dbReference type="Pfam" id="PF00582">
    <property type="entry name" value="Usp"/>
    <property type="match status" value="2"/>
</dbReference>
<dbReference type="RefSeq" id="WP_157306617.1">
    <property type="nucleotide sequence ID" value="NZ_WRXN01000005.1"/>
</dbReference>
<comment type="caution">
    <text evidence="3">The sequence shown here is derived from an EMBL/GenBank/DDBJ whole genome shotgun (WGS) entry which is preliminary data.</text>
</comment>
<dbReference type="PANTHER" id="PTHR46268:SF6">
    <property type="entry name" value="UNIVERSAL STRESS PROTEIN UP12"/>
    <property type="match status" value="1"/>
</dbReference>
<evidence type="ECO:0000256" key="1">
    <source>
        <dbReference type="ARBA" id="ARBA00008791"/>
    </source>
</evidence>
<accession>A0A7K1U4A5</accession>
<reference evidence="3 4" key="1">
    <citation type="submission" date="2019-12" db="EMBL/GenBank/DDBJ databases">
        <title>Chitinophaga sp. strain ysch24 (GDMCC 1.1355), whole genome shotgun sequence.</title>
        <authorList>
            <person name="Zhang X."/>
        </authorList>
    </citation>
    <scope>NUCLEOTIDE SEQUENCE [LARGE SCALE GENOMIC DNA]</scope>
    <source>
        <strain evidence="4">ysch24</strain>
    </source>
</reference>
<name>A0A7K1U4A5_9BACT</name>
<feature type="domain" description="UspA" evidence="2">
    <location>
        <begin position="2"/>
        <end position="148"/>
    </location>
</feature>
<comment type="similarity">
    <text evidence="1">Belongs to the universal stress protein A family.</text>
</comment>
<dbReference type="PRINTS" id="PR01438">
    <property type="entry name" value="UNVRSLSTRESS"/>
</dbReference>
<protein>
    <recommendedName>
        <fullName evidence="2">UspA domain-containing protein</fullName>
    </recommendedName>
</protein>
<feature type="domain" description="UspA" evidence="2">
    <location>
        <begin position="158"/>
        <end position="279"/>
    </location>
</feature>
<proteinExistence type="inferred from homology"/>
<dbReference type="InterPro" id="IPR006016">
    <property type="entry name" value="UspA"/>
</dbReference>
<gene>
    <name evidence="3" type="ORF">GO493_13020</name>
</gene>
<dbReference type="PANTHER" id="PTHR46268">
    <property type="entry name" value="STRESS RESPONSE PROTEIN NHAX"/>
    <property type="match status" value="1"/>
</dbReference>
<evidence type="ECO:0000313" key="3">
    <source>
        <dbReference type="EMBL" id="MVT09188.1"/>
    </source>
</evidence>
<dbReference type="Proteomes" id="UP000461730">
    <property type="component" value="Unassembled WGS sequence"/>
</dbReference>
<dbReference type="SUPFAM" id="SSF52402">
    <property type="entry name" value="Adenine nucleotide alpha hydrolases-like"/>
    <property type="match status" value="2"/>
</dbReference>